<keyword evidence="5 7" id="KW-1133">Transmembrane helix</keyword>
<keyword evidence="6 7" id="KW-0472">Membrane</keyword>
<dbReference type="RefSeq" id="WP_302928032.1">
    <property type="nucleotide sequence ID" value="NZ_JAJEPW010000008.1"/>
</dbReference>
<dbReference type="PANTHER" id="PTHR37937">
    <property type="entry name" value="CONJUGATIVE TRANSFER: DNA TRANSPORT"/>
    <property type="match status" value="1"/>
</dbReference>
<dbReference type="Gene3D" id="3.40.50.300">
    <property type="entry name" value="P-loop containing nucleotide triphosphate hydrolases"/>
    <property type="match status" value="2"/>
</dbReference>
<keyword evidence="3" id="KW-1003">Cell membrane</keyword>
<dbReference type="NCBIfam" id="NF045973">
    <property type="entry name" value="conju_CD1115"/>
    <property type="match status" value="1"/>
</dbReference>
<dbReference type="PANTHER" id="PTHR37937:SF1">
    <property type="entry name" value="CONJUGATIVE TRANSFER: DNA TRANSPORT"/>
    <property type="match status" value="1"/>
</dbReference>
<dbReference type="InterPro" id="IPR051539">
    <property type="entry name" value="T4SS-coupling_protein"/>
</dbReference>
<evidence type="ECO:0000256" key="4">
    <source>
        <dbReference type="ARBA" id="ARBA00022692"/>
    </source>
</evidence>
<comment type="similarity">
    <text evidence="2">Belongs to the VirD4/TraG family.</text>
</comment>
<dbReference type="Pfam" id="PF02534">
    <property type="entry name" value="T4SS-DNA_transf"/>
    <property type="match status" value="1"/>
</dbReference>
<protein>
    <submittedName>
        <fullName evidence="8">Type IV secretory system conjugative DNA transfer family protein</fullName>
    </submittedName>
</protein>
<dbReference type="Proteomes" id="UP001199319">
    <property type="component" value="Unassembled WGS sequence"/>
</dbReference>
<dbReference type="AlphaFoldDB" id="A0AAE3AE16"/>
<sequence length="611" mass="68908">MNGKQKWLWYAAGLIPAVWLGLLIAPAASGGLPEILRQFPSAMNEPFHIEWCEDSLKTVLVFIALYAMVIGVYLSTRRHYRRGEEHGSAKWGDAETVNRKYRARPPKPNKVFTQHIRMGLNGRKHKRNLNTVIIGGSGAGKTRSYAKPCLYEACLSPQGSSFVCLDPKGELLRDSGRLLEESGYEIRVLDLLHMEKSHCYNPFVYLTDDNEVQMLVTNLFKATTPKGSQTNDPFWDTTAAMLLSALVYYLYHEAPPDEQNFPMVMEMLRAGEVREEDDSYQSPLDVLFERLEMRDPEHIAVKYYKDYHSGSAKTLKSIQITLAARLEKFNLSSVAALTATDELNLQDMGEKRVALFALISDSDTSFNFLVSVLYQQLFQQLFDSADHKHGGSLPVPVHFLMDEFANISLPEDFDKKLSTMRSRNVFVSIILQNIAQLKALFEKQWESILGNCDELLYLGGNEQGSHKYISELLGKATIDTNTYGRSSGRNGNYSTNYQITGRELMTPDEVRMLDNGKALLFIRGELPVCDDKFDIMTHPLVSHTPDGGAPPYIHGSAEYAIAAITIHDRLLPTDPVAVPSENETQYELLSNEELEAIYELEEKPNEASQKH</sequence>
<keyword evidence="9" id="KW-1185">Reference proteome</keyword>
<comment type="subcellular location">
    <subcellularLocation>
        <location evidence="1">Cell membrane</location>
        <topology evidence="1">Multi-pass membrane protein</topology>
    </subcellularLocation>
</comment>
<evidence type="ECO:0000256" key="5">
    <source>
        <dbReference type="ARBA" id="ARBA00022989"/>
    </source>
</evidence>
<accession>A0AAE3AE16</accession>
<gene>
    <name evidence="8" type="ORF">LKD37_04170</name>
</gene>
<name>A0AAE3AE16_9FIRM</name>
<evidence type="ECO:0000313" key="9">
    <source>
        <dbReference type="Proteomes" id="UP001199319"/>
    </source>
</evidence>
<dbReference type="EMBL" id="JAJEPW010000008">
    <property type="protein sequence ID" value="MCC2128725.1"/>
    <property type="molecule type" value="Genomic_DNA"/>
</dbReference>
<evidence type="ECO:0000313" key="8">
    <source>
        <dbReference type="EMBL" id="MCC2128725.1"/>
    </source>
</evidence>
<feature type="transmembrane region" description="Helical" evidence="7">
    <location>
        <begin position="7"/>
        <end position="28"/>
    </location>
</feature>
<evidence type="ECO:0000256" key="2">
    <source>
        <dbReference type="ARBA" id="ARBA00008806"/>
    </source>
</evidence>
<keyword evidence="4 7" id="KW-0812">Transmembrane</keyword>
<evidence type="ECO:0000256" key="1">
    <source>
        <dbReference type="ARBA" id="ARBA00004651"/>
    </source>
</evidence>
<dbReference type="SUPFAM" id="SSF52540">
    <property type="entry name" value="P-loop containing nucleoside triphosphate hydrolases"/>
    <property type="match status" value="1"/>
</dbReference>
<reference evidence="8" key="1">
    <citation type="submission" date="2021-10" db="EMBL/GenBank/DDBJ databases">
        <title>Anaerobic single-cell dispensing facilitates the cultivation of human gut bacteria.</title>
        <authorList>
            <person name="Afrizal A."/>
        </authorList>
    </citation>
    <scope>NUCLEOTIDE SEQUENCE</scope>
    <source>
        <strain evidence="8">CLA-AA-H272</strain>
    </source>
</reference>
<proteinExistence type="inferred from homology"/>
<organism evidence="8 9">
    <name type="scientific">Brotocaccenecus cirricatena</name>
    <dbReference type="NCBI Taxonomy" id="3064195"/>
    <lineage>
        <taxon>Bacteria</taxon>
        <taxon>Bacillati</taxon>
        <taxon>Bacillota</taxon>
        <taxon>Clostridia</taxon>
        <taxon>Eubacteriales</taxon>
        <taxon>Oscillospiraceae</taxon>
        <taxon>Brotocaccenecus</taxon>
    </lineage>
</organism>
<evidence type="ECO:0000256" key="3">
    <source>
        <dbReference type="ARBA" id="ARBA00022475"/>
    </source>
</evidence>
<dbReference type="CDD" id="cd01127">
    <property type="entry name" value="TrwB_TraG_TraD_VirD4"/>
    <property type="match status" value="1"/>
</dbReference>
<comment type="caution">
    <text evidence="8">The sequence shown here is derived from an EMBL/GenBank/DDBJ whole genome shotgun (WGS) entry which is preliminary data.</text>
</comment>
<evidence type="ECO:0000256" key="6">
    <source>
        <dbReference type="ARBA" id="ARBA00023136"/>
    </source>
</evidence>
<dbReference type="GO" id="GO:0005886">
    <property type="term" value="C:plasma membrane"/>
    <property type="evidence" value="ECO:0007669"/>
    <property type="project" value="UniProtKB-SubCell"/>
</dbReference>
<dbReference type="InterPro" id="IPR003688">
    <property type="entry name" value="TraG/VirD4"/>
</dbReference>
<dbReference type="InterPro" id="IPR027417">
    <property type="entry name" value="P-loop_NTPase"/>
</dbReference>
<evidence type="ECO:0000256" key="7">
    <source>
        <dbReference type="SAM" id="Phobius"/>
    </source>
</evidence>